<evidence type="ECO:0000256" key="2">
    <source>
        <dbReference type="ARBA" id="ARBA00022692"/>
    </source>
</evidence>
<dbReference type="Pfam" id="PF24464">
    <property type="entry name" value="Ig_F54D1_6_2"/>
    <property type="match status" value="1"/>
</dbReference>
<dbReference type="InterPro" id="IPR057019">
    <property type="entry name" value="F54D1_6-like_Ig-like_2"/>
</dbReference>
<proteinExistence type="predicted"/>
<dbReference type="InterPro" id="IPR056075">
    <property type="entry name" value="DUF7658"/>
</dbReference>
<keyword evidence="3" id="KW-1133">Transmembrane helix</keyword>
<reference evidence="8" key="1">
    <citation type="submission" date="2022-11" db="UniProtKB">
        <authorList>
            <consortium name="WormBaseParasite"/>
        </authorList>
    </citation>
    <scope>IDENTIFICATION</scope>
</reference>
<dbReference type="Pfam" id="PF03782">
    <property type="entry name" value="AMOP"/>
    <property type="match status" value="1"/>
</dbReference>
<evidence type="ECO:0000256" key="4">
    <source>
        <dbReference type="ARBA" id="ARBA00023136"/>
    </source>
</evidence>
<dbReference type="PROSITE" id="PS50856">
    <property type="entry name" value="AMOP"/>
    <property type="match status" value="1"/>
</dbReference>
<feature type="domain" description="NIDO" evidence="6">
    <location>
        <begin position="62"/>
        <end position="225"/>
    </location>
</feature>
<evidence type="ECO:0000259" key="5">
    <source>
        <dbReference type="PROSITE" id="PS50856"/>
    </source>
</evidence>
<protein>
    <submittedName>
        <fullName evidence="8">AMOP domain protein</fullName>
    </submittedName>
</protein>
<dbReference type="InterPro" id="IPR057018">
    <property type="entry name" value="F54D1_6-like_Ig-like"/>
</dbReference>
<dbReference type="InterPro" id="IPR003886">
    <property type="entry name" value="NIDO_dom"/>
</dbReference>
<dbReference type="SMART" id="SM00723">
    <property type="entry name" value="AMOP"/>
    <property type="match status" value="1"/>
</dbReference>
<dbReference type="AlphaFoldDB" id="A0A915DSX6"/>
<dbReference type="InterPro" id="IPR051495">
    <property type="entry name" value="Epithelial_Barrier/Signaling"/>
</dbReference>
<dbReference type="Pfam" id="PF06119">
    <property type="entry name" value="NIDO"/>
    <property type="match status" value="1"/>
</dbReference>
<comment type="subcellular location">
    <subcellularLocation>
        <location evidence="1">Membrane</location>
    </subcellularLocation>
</comment>
<dbReference type="WBParaSite" id="jg22816">
    <property type="protein sequence ID" value="jg22816"/>
    <property type="gene ID" value="jg22816"/>
</dbReference>
<dbReference type="Pfam" id="PF24678">
    <property type="entry name" value="DUF7658"/>
    <property type="match status" value="1"/>
</dbReference>
<evidence type="ECO:0000256" key="1">
    <source>
        <dbReference type="ARBA" id="ARBA00004370"/>
    </source>
</evidence>
<evidence type="ECO:0000256" key="3">
    <source>
        <dbReference type="ARBA" id="ARBA00022989"/>
    </source>
</evidence>
<dbReference type="SMART" id="SM00539">
    <property type="entry name" value="NIDO"/>
    <property type="match status" value="1"/>
</dbReference>
<dbReference type="GO" id="GO:0016020">
    <property type="term" value="C:membrane"/>
    <property type="evidence" value="ECO:0007669"/>
    <property type="project" value="UniProtKB-SubCell"/>
</dbReference>
<evidence type="ECO:0000259" key="6">
    <source>
        <dbReference type="PROSITE" id="PS51220"/>
    </source>
</evidence>
<keyword evidence="7" id="KW-1185">Reference proteome</keyword>
<dbReference type="Pfam" id="PF24462">
    <property type="entry name" value="Ig_F54D1_6"/>
    <property type="match status" value="1"/>
</dbReference>
<dbReference type="Proteomes" id="UP000887574">
    <property type="component" value="Unplaced"/>
</dbReference>
<accession>A0A915DSX6</accession>
<dbReference type="GO" id="GO:0007160">
    <property type="term" value="P:cell-matrix adhesion"/>
    <property type="evidence" value="ECO:0007669"/>
    <property type="project" value="InterPro"/>
</dbReference>
<organism evidence="7 8">
    <name type="scientific">Ditylenchus dipsaci</name>
    <dbReference type="NCBI Taxonomy" id="166011"/>
    <lineage>
        <taxon>Eukaryota</taxon>
        <taxon>Metazoa</taxon>
        <taxon>Ecdysozoa</taxon>
        <taxon>Nematoda</taxon>
        <taxon>Chromadorea</taxon>
        <taxon>Rhabditida</taxon>
        <taxon>Tylenchina</taxon>
        <taxon>Tylenchomorpha</taxon>
        <taxon>Sphaerularioidea</taxon>
        <taxon>Anguinidae</taxon>
        <taxon>Anguininae</taxon>
        <taxon>Ditylenchus</taxon>
    </lineage>
</organism>
<name>A0A915DSX6_9BILA</name>
<dbReference type="PANTHER" id="PTHR13802">
    <property type="entry name" value="MUCIN 4-RELATED"/>
    <property type="match status" value="1"/>
</dbReference>
<dbReference type="InterPro" id="IPR005533">
    <property type="entry name" value="AMOP_dom"/>
</dbReference>
<feature type="domain" description="AMOP" evidence="5">
    <location>
        <begin position="515"/>
        <end position="708"/>
    </location>
</feature>
<evidence type="ECO:0000313" key="7">
    <source>
        <dbReference type="Proteomes" id="UP000887574"/>
    </source>
</evidence>
<keyword evidence="4" id="KW-0472">Membrane</keyword>
<evidence type="ECO:0000313" key="8">
    <source>
        <dbReference type="WBParaSite" id="jg22816"/>
    </source>
</evidence>
<keyword evidence="2" id="KW-0812">Transmembrane</keyword>
<dbReference type="PANTHER" id="PTHR13802:SF60">
    <property type="entry name" value="PROTEIN CBG06057"/>
    <property type="match status" value="1"/>
</dbReference>
<sequence length="1055" mass="120845">MHRSLVMKCESCKFRSCTLQINQDSIPGLRTGVFFRLVLRQSLFGRGAGTNLNADGTIAQSAFFGQPSTSACPSTAGSYVRCDANSDYFLDEMMRWLQEGVAGASAFRADAAVIVTWYNTASAVSGRSDLSAGQLATYQAVWLTDQPGRLSYTILNYDKLGFDAADFRSNSRSGRCRALFNGGNHTGFVDVDPTQLYKNTPKILASRSGVPSQVRGRYMFRVDDVVRPGGCSNKTGGTYPMLIYPNIVNMLGEMTIDVNAMCLDRTQTYILMIEQRMTATCMVLNPSIARCNVPKIYDWGTKTVYFQPQSGTANDEKAYVGYVYFVPPTLDPMRLDIGNIYDWFKNPLPYQVMPISWYPRNFTNPDLNYLDQHVRLSDDALYAVQLGLYVIGYKEFKDDKLKKFRPEHRVLCRLATYSNRNTLDYRWRPQEERINLYQVEQWYMTDWERMNDLYSFRFGYLKLAPVRPNELVSPTLLSGLVSAPISLHFLWTMDNPMYQTTTFSNQEASNRAIFVEQKARAMCHDWYDEDGAQWNFIRDVETNASCPCTEKQARLDLGRFMPHPRCSQEFRDITCSEMIGAKNCYMSAQNVYGSYSGKKDFNQNFWDRDSNRQHEPMQQMRFPTHYGQVCCYDAEGFLQQTTYQPVIKVIDNMHYNPGFPLRAYEFGSSPYLGQFEVPGLSAFHHDYMPYHLCCKFAKFRCQMFYWRRPSSGCQQYQPPAVGYGLGAGTFNTIDNQKFIFSEPGVYTLLYVPKTLNNPEVRIQVRLERYPNRRIDFSLLGRYMSQADLVQPTNATVITGVAIEATGTDRVHITARGDTRRFRYRTNIIVGNLLRYFDTMRLQRFKGILIYVNNVERGQPEIFVILEEAEIGIRIRESYSMDIDRLSMFQESMGILDVQLSVPPRYAVRPDGDNTRDQEMRQRYNLPRVAGLMRPFPDQSTGTFIQGLTINDVNSDAIRQQIINALEGCGHFRVAVSESAVSELAISESAISESAISESDISESDISQSDILESSTERCGSFPSQRFRDGYFRVGHFRVGHFRIGHFRVGRFRVYV</sequence>
<dbReference type="PROSITE" id="PS51220">
    <property type="entry name" value="NIDO"/>
    <property type="match status" value="1"/>
</dbReference>